<dbReference type="EC" id="6.1.1.17" evidence="2"/>
<dbReference type="PANTHER" id="PTHR43311:SF2">
    <property type="entry name" value="GLUTAMATE--TRNA LIGASE, MITOCHONDRIAL-RELATED"/>
    <property type="match status" value="1"/>
</dbReference>
<dbReference type="PROSITE" id="PS00178">
    <property type="entry name" value="AA_TRNA_LIGASE_I"/>
    <property type="match status" value="1"/>
</dbReference>
<dbReference type="GO" id="GO:0004818">
    <property type="term" value="F:glutamate-tRNA ligase activity"/>
    <property type="evidence" value="ECO:0007669"/>
    <property type="project" value="UniProtKB-EC"/>
</dbReference>
<dbReference type="GO" id="GO:0008270">
    <property type="term" value="F:zinc ion binding"/>
    <property type="evidence" value="ECO:0007669"/>
    <property type="project" value="InterPro"/>
</dbReference>
<dbReference type="AlphaFoldDB" id="A0A4T0HHZ2"/>
<dbReference type="InterPro" id="IPR008925">
    <property type="entry name" value="aa_tRNA-synth_I_cd-bd_sf"/>
</dbReference>
<feature type="domain" description="Aminoacyl-tRNA synthetase class I anticodon-binding" evidence="11">
    <location>
        <begin position="331"/>
        <end position="463"/>
    </location>
</feature>
<reference evidence="12 13" key="1">
    <citation type="submission" date="2019-03" db="EMBL/GenBank/DDBJ databases">
        <title>Sequencing 23 genomes of Wallemia ichthyophaga.</title>
        <authorList>
            <person name="Gostincar C."/>
        </authorList>
    </citation>
    <scope>NUCLEOTIDE SEQUENCE [LARGE SCALE GENOMIC DNA]</scope>
    <source>
        <strain evidence="12 13">EXF-8621</strain>
    </source>
</reference>
<dbReference type="GO" id="GO:0006424">
    <property type="term" value="P:glutamyl-tRNA aminoacylation"/>
    <property type="evidence" value="ECO:0007669"/>
    <property type="project" value="InterPro"/>
</dbReference>
<evidence type="ECO:0000256" key="8">
    <source>
        <dbReference type="ARBA" id="ARBA00030865"/>
    </source>
</evidence>
<keyword evidence="4 9" id="KW-0547">Nucleotide-binding</keyword>
<evidence type="ECO:0000256" key="4">
    <source>
        <dbReference type="ARBA" id="ARBA00022741"/>
    </source>
</evidence>
<dbReference type="InterPro" id="IPR001412">
    <property type="entry name" value="aa-tRNA-synth_I_CS"/>
</dbReference>
<evidence type="ECO:0000256" key="5">
    <source>
        <dbReference type="ARBA" id="ARBA00022840"/>
    </source>
</evidence>
<dbReference type="GO" id="GO:0005524">
    <property type="term" value="F:ATP binding"/>
    <property type="evidence" value="ECO:0007669"/>
    <property type="project" value="UniProtKB-KW"/>
</dbReference>
<keyword evidence="7 9" id="KW-0030">Aminoacyl-tRNA synthetase</keyword>
<dbReference type="SUPFAM" id="SSF48163">
    <property type="entry name" value="An anticodon-binding domain of class I aminoacyl-tRNA synthetases"/>
    <property type="match status" value="1"/>
</dbReference>
<dbReference type="Pfam" id="PF19269">
    <property type="entry name" value="Anticodon_2"/>
    <property type="match status" value="1"/>
</dbReference>
<dbReference type="InterPro" id="IPR045462">
    <property type="entry name" value="aa-tRNA-synth_I_cd-bd"/>
</dbReference>
<keyword evidence="5 9" id="KW-0067">ATP-binding</keyword>
<dbReference type="GO" id="GO:0005739">
    <property type="term" value="C:mitochondrion"/>
    <property type="evidence" value="ECO:0007669"/>
    <property type="project" value="TreeGrafter"/>
</dbReference>
<accession>A0A4T0HHZ2</accession>
<dbReference type="InterPro" id="IPR020751">
    <property type="entry name" value="aa-tRNA-synth_I_codon-bd_sub2"/>
</dbReference>
<proteinExistence type="inferred from homology"/>
<dbReference type="Pfam" id="PF00749">
    <property type="entry name" value="tRNA-synt_1c"/>
    <property type="match status" value="2"/>
</dbReference>
<keyword evidence="3 9" id="KW-0436">Ligase</keyword>
<dbReference type="InterPro" id="IPR014729">
    <property type="entry name" value="Rossmann-like_a/b/a_fold"/>
</dbReference>
<evidence type="ECO:0000313" key="12">
    <source>
        <dbReference type="EMBL" id="TIB15349.1"/>
    </source>
</evidence>
<feature type="domain" description="Glutamyl/glutaminyl-tRNA synthetase class Ib catalytic" evidence="10">
    <location>
        <begin position="120"/>
        <end position="301"/>
    </location>
</feature>
<evidence type="ECO:0000256" key="3">
    <source>
        <dbReference type="ARBA" id="ARBA00022598"/>
    </source>
</evidence>
<dbReference type="InterPro" id="IPR020058">
    <property type="entry name" value="Glu/Gln-tRNA-synth_Ib_cat-dom"/>
</dbReference>
<evidence type="ECO:0000256" key="2">
    <source>
        <dbReference type="ARBA" id="ARBA00012835"/>
    </source>
</evidence>
<evidence type="ECO:0000256" key="9">
    <source>
        <dbReference type="RuleBase" id="RU363037"/>
    </source>
</evidence>
<dbReference type="Gene3D" id="3.40.50.620">
    <property type="entry name" value="HUPs"/>
    <property type="match status" value="1"/>
</dbReference>
<evidence type="ECO:0000256" key="1">
    <source>
        <dbReference type="ARBA" id="ARBA00007894"/>
    </source>
</evidence>
<evidence type="ECO:0000259" key="10">
    <source>
        <dbReference type="Pfam" id="PF00749"/>
    </source>
</evidence>
<protein>
    <recommendedName>
        <fullName evidence="2">glutamate--tRNA ligase</fullName>
        <ecNumber evidence="2">6.1.1.17</ecNumber>
    </recommendedName>
    <alternativeName>
        <fullName evidence="8">Glutamyl-tRNA synthetase</fullName>
    </alternativeName>
</protein>
<evidence type="ECO:0000313" key="13">
    <source>
        <dbReference type="Proteomes" id="UP000306954"/>
    </source>
</evidence>
<dbReference type="InterPro" id="IPR049940">
    <property type="entry name" value="GluQ/Sye"/>
</dbReference>
<name>A0A4T0HHZ2_WALIC</name>
<feature type="domain" description="Glutamyl/glutaminyl-tRNA synthetase class Ib catalytic" evidence="10">
    <location>
        <begin position="2"/>
        <end position="108"/>
    </location>
</feature>
<dbReference type="SUPFAM" id="SSF52374">
    <property type="entry name" value="Nucleotidylyl transferase"/>
    <property type="match status" value="1"/>
</dbReference>
<dbReference type="InterPro" id="IPR004527">
    <property type="entry name" value="Glu-tRNA-ligase_bac/mito"/>
</dbReference>
<dbReference type="Proteomes" id="UP000306954">
    <property type="component" value="Unassembled WGS sequence"/>
</dbReference>
<evidence type="ECO:0000256" key="7">
    <source>
        <dbReference type="ARBA" id="ARBA00023146"/>
    </source>
</evidence>
<sequence length="465" mass="52593">MRLRFAPSPTGSLHIGGLRTALFNFLISSKLGGSLILRIEDTDRKRYQAGAIDSLINSLTWSGITFNEGPHIGGPFGSYIQSERLSLYRNAIEQLLESNAAYRDYASPGHPVKTCDQHLHKPHVVRFKLPQSDTHFTDTVYGDITFPSSKHPQMGFTNDPILLKSDGFPTYHLASVVDDTHMQISHVLRGEEWLSSMPIHLALYKALEHPPPNFAHLPLLINPDGSKLSKRSGDVSVDTYQANQWEPEALINFTALMGWNALRTADPTNPSDFLSIQSLIDRFDLRDVPHRRAAMFTGKLQFLNKQHLGKKVEQGDKGVLDRFRAMLDLHLFVDGFQFDDEYLLHVLILIKDRINNLSEAAQMGDYFFVEPLYNSLDAKLAYDSTTKDNIDAVLKAVSNALHNLQDWQTDTLNSHLKHQQKLLNLKTNEFMMPLRWALTGKKMGPSIAPTMQLLGKERTLNRLLK</sequence>
<dbReference type="HAMAP" id="MF_00022">
    <property type="entry name" value="Glu_tRNA_synth_type1"/>
    <property type="match status" value="1"/>
</dbReference>
<dbReference type="PANTHER" id="PTHR43311">
    <property type="entry name" value="GLUTAMATE--TRNA LIGASE"/>
    <property type="match status" value="1"/>
</dbReference>
<dbReference type="Gene3D" id="1.10.10.350">
    <property type="match status" value="1"/>
</dbReference>
<keyword evidence="6 9" id="KW-0648">Protein biosynthesis</keyword>
<evidence type="ECO:0000259" key="11">
    <source>
        <dbReference type="Pfam" id="PF19269"/>
    </source>
</evidence>
<organism evidence="12 13">
    <name type="scientific">Wallemia ichthyophaga</name>
    <dbReference type="NCBI Taxonomy" id="245174"/>
    <lineage>
        <taxon>Eukaryota</taxon>
        <taxon>Fungi</taxon>
        <taxon>Dikarya</taxon>
        <taxon>Basidiomycota</taxon>
        <taxon>Wallemiomycotina</taxon>
        <taxon>Wallemiomycetes</taxon>
        <taxon>Wallemiales</taxon>
        <taxon>Wallemiaceae</taxon>
        <taxon>Wallemia</taxon>
    </lineage>
</organism>
<dbReference type="InterPro" id="IPR000924">
    <property type="entry name" value="Glu/Gln-tRNA-synth"/>
</dbReference>
<comment type="similarity">
    <text evidence="1">Belongs to the class-I aminoacyl-tRNA synthetase family. Glutamate--tRNA ligase type 1 subfamily.</text>
</comment>
<dbReference type="GO" id="GO:0000049">
    <property type="term" value="F:tRNA binding"/>
    <property type="evidence" value="ECO:0007669"/>
    <property type="project" value="InterPro"/>
</dbReference>
<evidence type="ECO:0000256" key="6">
    <source>
        <dbReference type="ARBA" id="ARBA00022917"/>
    </source>
</evidence>
<dbReference type="EMBL" id="SPOF01000007">
    <property type="protein sequence ID" value="TIB15349.1"/>
    <property type="molecule type" value="Genomic_DNA"/>
</dbReference>
<gene>
    <name evidence="12" type="ORF">E3P90_00822</name>
</gene>
<dbReference type="CDD" id="cd00808">
    <property type="entry name" value="GluRS_core"/>
    <property type="match status" value="1"/>
</dbReference>
<dbReference type="InterPro" id="IPR033910">
    <property type="entry name" value="GluRS_core"/>
</dbReference>
<comment type="caution">
    <text evidence="12">The sequence shown here is derived from an EMBL/GenBank/DDBJ whole genome shotgun (WGS) entry which is preliminary data.</text>
</comment>
<dbReference type="PRINTS" id="PR00987">
    <property type="entry name" value="TRNASYNTHGLU"/>
</dbReference>